<dbReference type="EMBL" id="KK033662">
    <property type="protein sequence ID" value="EXL65359.1"/>
    <property type="molecule type" value="Genomic_DNA"/>
</dbReference>
<reference evidence="2" key="1">
    <citation type="submission" date="2011-11" db="EMBL/GenBank/DDBJ databases">
        <title>The Genome Sequence of Fusarium oxysporum PHW808.</title>
        <authorList>
            <consortium name="The Broad Institute Genome Sequencing Platform"/>
            <person name="Ma L.-J."/>
            <person name="Gale L.R."/>
            <person name="Schwartz D.C."/>
            <person name="Zhou S."/>
            <person name="Corby-Kistler H."/>
            <person name="Young S.K."/>
            <person name="Zeng Q."/>
            <person name="Gargeya S."/>
            <person name="Fitzgerald M."/>
            <person name="Haas B."/>
            <person name="Abouelleil A."/>
            <person name="Alvarado L."/>
            <person name="Arachchi H.M."/>
            <person name="Berlin A."/>
            <person name="Brown A."/>
            <person name="Chapman S.B."/>
            <person name="Chen Z."/>
            <person name="Dunbar C."/>
            <person name="Freedman E."/>
            <person name="Gearin G."/>
            <person name="Goldberg J."/>
            <person name="Griggs A."/>
            <person name="Gujja S."/>
            <person name="Heiman D."/>
            <person name="Howarth C."/>
            <person name="Larson L."/>
            <person name="Lui A."/>
            <person name="MacDonald P.J.P."/>
            <person name="Montmayeur A."/>
            <person name="Murphy C."/>
            <person name="Neiman D."/>
            <person name="Pearson M."/>
            <person name="Priest M."/>
            <person name="Roberts A."/>
            <person name="Saif S."/>
            <person name="Shea T."/>
            <person name="Shenoy N."/>
            <person name="Sisk P."/>
            <person name="Stolte C."/>
            <person name="Sykes S."/>
            <person name="Wortman J."/>
            <person name="Nusbaum C."/>
            <person name="Birren B."/>
        </authorList>
    </citation>
    <scope>NUCLEOTIDE SEQUENCE [LARGE SCALE GENOMIC DNA]</scope>
    <source>
        <strain evidence="2">54008</strain>
    </source>
</reference>
<evidence type="ECO:0000313" key="2">
    <source>
        <dbReference type="EMBL" id="EXL65359.1"/>
    </source>
</evidence>
<protein>
    <submittedName>
        <fullName evidence="2">Uncharacterized protein</fullName>
    </submittedName>
</protein>
<dbReference type="AlphaFoldDB" id="X0HW47"/>
<sequence>MMPTGQLFRRGQQLCRPPYTNLASSRRSSKRSARRLRASRKSTKK</sequence>
<accession>X0HW47</accession>
<reference evidence="2" key="2">
    <citation type="submission" date="2014-03" db="EMBL/GenBank/DDBJ databases">
        <title>The Genome Annotation of Fusarium oxysporum PHW808.</title>
        <authorList>
            <consortium name="The Broad Institute Genomics Platform"/>
            <person name="Ma L.-J."/>
            <person name="Corby-Kistler H."/>
            <person name="Broz K."/>
            <person name="Gale L.R."/>
            <person name="Jonkers W."/>
            <person name="O'Donnell K."/>
            <person name="Ploetz R."/>
            <person name="Steinberg C."/>
            <person name="Schwartz D.C."/>
            <person name="VanEtten H."/>
            <person name="Zhou S."/>
            <person name="Young S.K."/>
            <person name="Zeng Q."/>
            <person name="Gargeya S."/>
            <person name="Fitzgerald M."/>
            <person name="Abouelleil A."/>
            <person name="Alvarado L."/>
            <person name="Chapman S.B."/>
            <person name="Gainer-Dewar J."/>
            <person name="Goldberg J."/>
            <person name="Griggs A."/>
            <person name="Gujja S."/>
            <person name="Hansen M."/>
            <person name="Howarth C."/>
            <person name="Imamovic A."/>
            <person name="Ireland A."/>
            <person name="Larimer J."/>
            <person name="McCowan C."/>
            <person name="Murphy C."/>
            <person name="Pearson M."/>
            <person name="Poon T.W."/>
            <person name="Priest M."/>
            <person name="Roberts A."/>
            <person name="Saif S."/>
            <person name="Shea T."/>
            <person name="Sykes S."/>
            <person name="Wortman J."/>
            <person name="Nusbaum C."/>
            <person name="Birren B."/>
        </authorList>
    </citation>
    <scope>NUCLEOTIDE SEQUENCE</scope>
    <source>
        <strain evidence="2">54008</strain>
    </source>
</reference>
<dbReference type="Proteomes" id="UP000030676">
    <property type="component" value="Unassembled WGS sequence"/>
</dbReference>
<dbReference type="HOGENOM" id="CLU_3207673_0_0_1"/>
<feature type="compositionally biased region" description="Basic residues" evidence="1">
    <location>
        <begin position="27"/>
        <end position="45"/>
    </location>
</feature>
<proteinExistence type="predicted"/>
<organism evidence="2">
    <name type="scientific">Fusarium oxysporum f. sp. conglutinans race 2 54008</name>
    <dbReference type="NCBI Taxonomy" id="1089457"/>
    <lineage>
        <taxon>Eukaryota</taxon>
        <taxon>Fungi</taxon>
        <taxon>Dikarya</taxon>
        <taxon>Ascomycota</taxon>
        <taxon>Pezizomycotina</taxon>
        <taxon>Sordariomycetes</taxon>
        <taxon>Hypocreomycetidae</taxon>
        <taxon>Hypocreales</taxon>
        <taxon>Nectriaceae</taxon>
        <taxon>Fusarium</taxon>
        <taxon>Fusarium oxysporum species complex</taxon>
    </lineage>
</organism>
<gene>
    <name evidence="2" type="ORF">FOPG_18406</name>
</gene>
<evidence type="ECO:0000256" key="1">
    <source>
        <dbReference type="SAM" id="MobiDB-lite"/>
    </source>
</evidence>
<feature type="region of interest" description="Disordered" evidence="1">
    <location>
        <begin position="1"/>
        <end position="45"/>
    </location>
</feature>
<name>X0HW47_FUSOX</name>